<reference evidence="1" key="1">
    <citation type="submission" date="2022-02" db="EMBL/GenBank/DDBJ databases">
        <title>The genome sequence of Ruegeria sp. 1NDH52C.</title>
        <authorList>
            <person name="Du J."/>
        </authorList>
    </citation>
    <scope>NUCLEOTIDE SEQUENCE</scope>
    <source>
        <strain evidence="1">1NDH52C</strain>
    </source>
</reference>
<evidence type="ECO:0000313" key="2">
    <source>
        <dbReference type="Proteomes" id="UP001165279"/>
    </source>
</evidence>
<name>A0ABS9P145_9RHOB</name>
<dbReference type="PANTHER" id="PTHR11102:SF160">
    <property type="entry name" value="ERAD-ASSOCIATED E3 UBIQUITIN-PROTEIN LIGASE COMPONENT HRD3"/>
    <property type="match status" value="1"/>
</dbReference>
<dbReference type="RefSeq" id="WP_238906006.1">
    <property type="nucleotide sequence ID" value="NZ_JAKOEM010000022.1"/>
</dbReference>
<accession>A0ABS9P145</accession>
<dbReference type="InterPro" id="IPR050767">
    <property type="entry name" value="Sel1_AlgK"/>
</dbReference>
<dbReference type="EMBL" id="JAKOEM010000022">
    <property type="protein sequence ID" value="MCG6560217.1"/>
    <property type="molecule type" value="Genomic_DNA"/>
</dbReference>
<dbReference type="PANTHER" id="PTHR11102">
    <property type="entry name" value="SEL-1-LIKE PROTEIN"/>
    <property type="match status" value="1"/>
</dbReference>
<dbReference type="Gene3D" id="1.25.40.10">
    <property type="entry name" value="Tetratricopeptide repeat domain"/>
    <property type="match status" value="2"/>
</dbReference>
<keyword evidence="2" id="KW-1185">Reference proteome</keyword>
<protein>
    <submittedName>
        <fullName evidence="1">Sel1 repeat family protein</fullName>
    </submittedName>
</protein>
<dbReference type="Proteomes" id="UP001165279">
    <property type="component" value="Unassembled WGS sequence"/>
</dbReference>
<evidence type="ECO:0000313" key="1">
    <source>
        <dbReference type="EMBL" id="MCG6560217.1"/>
    </source>
</evidence>
<organism evidence="1 2">
    <name type="scientific">Ruegeria alba</name>
    <dbReference type="NCBI Taxonomy" id="2916756"/>
    <lineage>
        <taxon>Bacteria</taxon>
        <taxon>Pseudomonadati</taxon>
        <taxon>Pseudomonadota</taxon>
        <taxon>Alphaproteobacteria</taxon>
        <taxon>Rhodobacterales</taxon>
        <taxon>Roseobacteraceae</taxon>
        <taxon>Ruegeria</taxon>
    </lineage>
</organism>
<proteinExistence type="predicted"/>
<sequence length="310" mass="34750">MEDPDTKGNTYRFLKAMGACNKGDFPTAFQLLTELAKLGDSAAQNALGNMYWRGLGTPRDKAKAEDLYRMAAEQGNADAQVNLGDMKHNKYRQSARLPLISFSDRDEAEAERWYRLAAEQGNASGQCGLGTLISDSALFNKSKAREAAHWFRLAAEQGNARAQTALAIAYSMGIGVDKDEAEAKRWYLRAADQGYAHAQTNIGEMYHWGTDHVQQDAQEALRWYHLAARQDYAQAQYLIGHIYAVGDSVPKNCTIAYMWYLISNANGCNTADFLEEIQDEMTYDEIVEAEKRAREHMSASDQQKDQGVRF</sequence>
<dbReference type="InterPro" id="IPR011990">
    <property type="entry name" value="TPR-like_helical_dom_sf"/>
</dbReference>
<dbReference type="SUPFAM" id="SSF81901">
    <property type="entry name" value="HCP-like"/>
    <property type="match status" value="1"/>
</dbReference>
<dbReference type="Pfam" id="PF08238">
    <property type="entry name" value="Sel1"/>
    <property type="match status" value="6"/>
</dbReference>
<dbReference type="SMART" id="SM00671">
    <property type="entry name" value="SEL1"/>
    <property type="match status" value="6"/>
</dbReference>
<dbReference type="InterPro" id="IPR006597">
    <property type="entry name" value="Sel1-like"/>
</dbReference>
<comment type="caution">
    <text evidence="1">The sequence shown here is derived from an EMBL/GenBank/DDBJ whole genome shotgun (WGS) entry which is preliminary data.</text>
</comment>
<gene>
    <name evidence="1" type="ORF">MB818_18555</name>
</gene>